<dbReference type="GO" id="GO:0005524">
    <property type="term" value="F:ATP binding"/>
    <property type="evidence" value="ECO:0007669"/>
    <property type="project" value="UniProtKB-KW"/>
</dbReference>
<evidence type="ECO:0000256" key="3">
    <source>
        <dbReference type="ARBA" id="ARBA00022475"/>
    </source>
</evidence>
<sequence>MTRLIGELLRPYRWVIAIILAAMLVQTAMNLAGPWPLKIILDNVVVTKHPLPQWMAGLLPALGGSGKVHIAELAAIFFVIIAVLSAISSYVGNYYTEVVGQWVAYDLRTRTYHHLQRLSLSYFDNHQVGAIVSTINDDVDTIQDFASGSVTDIIIDILQIVGILGVMFAIRWDFALIAVAVTPFLLFFVSRVRKAVKKATHEVRLRQADIVSTVQQGLESVRVVQAFEREDLQEEELSRVGIQTVEAGLKARKIKALLSPIVNIVVAACTGLVLWRGTSLVMAGAMEVGTLTVFLSYLAMFFKPVQDLATMTNTIAQTSVGVERVRAILDADAIIPERPDAIEPQTLRGEIDFEHVSFGYNAAEPVLRDVSFTVQPGQLVGVVGPTGSGKSTVVSLIPRFYDPNAGSIKIDGVDIRDYKLHELRQHIGFVLQDTVLFRGTVRENIAYGHPRATEDEIVQAAKLANAHEFISRMAHGYDSQVGERGLTLSGGQRQRIGIARAIIRDNPILILDEPTAALDTESEQLVVEALERLMKGRTVITIAHRLSTIRDADNIIVLKDGVVAENGTHEQLLALDGVYAGLHRIQYEETSA</sequence>
<gene>
    <name evidence="16" type="ORF">AWC06_00615</name>
</gene>
<dbReference type="SMART" id="SM00382">
    <property type="entry name" value="AAA"/>
    <property type="match status" value="1"/>
</dbReference>
<evidence type="ECO:0000259" key="15">
    <source>
        <dbReference type="PROSITE" id="PS50929"/>
    </source>
</evidence>
<dbReference type="InterPro" id="IPR027417">
    <property type="entry name" value="P-loop_NTPase"/>
</dbReference>
<accession>A0A1X1UIY3</accession>
<comment type="caution">
    <text evidence="16">The sequence shown here is derived from an EMBL/GenBank/DDBJ whole genome shotgun (WGS) entry which is preliminary data.</text>
</comment>
<evidence type="ECO:0000256" key="8">
    <source>
        <dbReference type="ARBA" id="ARBA00022989"/>
    </source>
</evidence>
<evidence type="ECO:0000256" key="13">
    <source>
        <dbReference type="SAM" id="Phobius"/>
    </source>
</evidence>
<dbReference type="RefSeq" id="WP_085199563.1">
    <property type="nucleotide sequence ID" value="NZ_JACKVI010000012.1"/>
</dbReference>
<dbReference type="SUPFAM" id="SSF90123">
    <property type="entry name" value="ABC transporter transmembrane region"/>
    <property type="match status" value="1"/>
</dbReference>
<dbReference type="InterPro" id="IPR036640">
    <property type="entry name" value="ABC1_TM_sf"/>
</dbReference>
<dbReference type="Gene3D" id="1.20.1560.10">
    <property type="entry name" value="ABC transporter type 1, transmembrane domain"/>
    <property type="match status" value="1"/>
</dbReference>
<dbReference type="PANTHER" id="PTHR43394:SF1">
    <property type="entry name" value="ATP-BINDING CASSETTE SUB-FAMILY B MEMBER 10, MITOCHONDRIAL"/>
    <property type="match status" value="1"/>
</dbReference>
<comment type="subunit">
    <text evidence="11">Forms a heterodimer with IrtA.</text>
</comment>
<dbReference type="PANTHER" id="PTHR43394">
    <property type="entry name" value="ATP-DEPENDENT PERMEASE MDL1, MITOCHONDRIAL"/>
    <property type="match status" value="1"/>
</dbReference>
<dbReference type="FunFam" id="3.40.50.300:FF:000221">
    <property type="entry name" value="Multidrug ABC transporter ATP-binding protein"/>
    <property type="match status" value="1"/>
</dbReference>
<keyword evidence="17" id="KW-1185">Reference proteome</keyword>
<evidence type="ECO:0000259" key="14">
    <source>
        <dbReference type="PROSITE" id="PS50893"/>
    </source>
</evidence>
<keyword evidence="9 13" id="KW-0472">Membrane</keyword>
<dbReference type="EMBL" id="LQOW01000031">
    <property type="protein sequence ID" value="ORV56757.1"/>
    <property type="molecule type" value="Genomic_DNA"/>
</dbReference>
<comment type="similarity">
    <text evidence="10">Belongs to the ABC transporter superfamily. Siderophore-Fe(3+) uptake transporter (SIUT) (TC 3.A.1.21) family.</text>
</comment>
<protein>
    <recommendedName>
        <fullName evidence="12">Mycobactin import ATP-binding/permease protein IrtB</fullName>
    </recommendedName>
</protein>
<reference evidence="16 17" key="1">
    <citation type="submission" date="2016-01" db="EMBL/GenBank/DDBJ databases">
        <title>The new phylogeny of the genus Mycobacterium.</title>
        <authorList>
            <person name="Tarcisio F."/>
            <person name="Conor M."/>
            <person name="Antonella G."/>
            <person name="Elisabetta G."/>
            <person name="Giulia F.S."/>
            <person name="Sara T."/>
            <person name="Anna F."/>
            <person name="Clotilde B."/>
            <person name="Roberto B."/>
            <person name="Veronica D.S."/>
            <person name="Fabio R."/>
            <person name="Monica P."/>
            <person name="Olivier J."/>
            <person name="Enrico T."/>
            <person name="Nicola S."/>
        </authorList>
    </citation>
    <scope>NUCLEOTIDE SEQUENCE [LARGE SCALE GENOMIC DNA]</scope>
    <source>
        <strain evidence="16 17">DSM 45731</strain>
    </source>
</reference>
<evidence type="ECO:0000256" key="10">
    <source>
        <dbReference type="ARBA" id="ARBA00023455"/>
    </source>
</evidence>
<evidence type="ECO:0000256" key="4">
    <source>
        <dbReference type="ARBA" id="ARBA00022519"/>
    </source>
</evidence>
<feature type="transmembrane region" description="Helical" evidence="13">
    <location>
        <begin position="73"/>
        <end position="92"/>
    </location>
</feature>
<comment type="subcellular location">
    <subcellularLocation>
        <location evidence="1">Cell inner membrane</location>
        <topology evidence="1">Multi-pass membrane protein</topology>
    </subcellularLocation>
</comment>
<dbReference type="OrthoDB" id="9806127at2"/>
<evidence type="ECO:0000256" key="2">
    <source>
        <dbReference type="ARBA" id="ARBA00022448"/>
    </source>
</evidence>
<dbReference type="InterPro" id="IPR011527">
    <property type="entry name" value="ABC1_TM_dom"/>
</dbReference>
<dbReference type="GO" id="GO:0005886">
    <property type="term" value="C:plasma membrane"/>
    <property type="evidence" value="ECO:0007669"/>
    <property type="project" value="UniProtKB-SubCell"/>
</dbReference>
<dbReference type="PROSITE" id="PS50929">
    <property type="entry name" value="ABC_TM1F"/>
    <property type="match status" value="1"/>
</dbReference>
<keyword evidence="8 13" id="KW-1133">Transmembrane helix</keyword>
<keyword evidence="5 13" id="KW-0812">Transmembrane</keyword>
<dbReference type="GO" id="GO:0015421">
    <property type="term" value="F:ABC-type oligopeptide transporter activity"/>
    <property type="evidence" value="ECO:0007669"/>
    <property type="project" value="TreeGrafter"/>
</dbReference>
<dbReference type="AlphaFoldDB" id="A0A1X1UIY3"/>
<dbReference type="CDD" id="cd18564">
    <property type="entry name" value="ABC_6TM_exporter_like"/>
    <property type="match status" value="1"/>
</dbReference>
<feature type="domain" description="ABC transporter" evidence="14">
    <location>
        <begin position="351"/>
        <end position="585"/>
    </location>
</feature>
<name>A0A1X1UIY3_9MYCO</name>
<keyword evidence="3" id="KW-1003">Cell membrane</keyword>
<feature type="transmembrane region" description="Helical" evidence="13">
    <location>
        <begin position="281"/>
        <end position="302"/>
    </location>
</feature>
<evidence type="ECO:0000256" key="9">
    <source>
        <dbReference type="ARBA" id="ARBA00023136"/>
    </source>
</evidence>
<feature type="transmembrane region" description="Helical" evidence="13">
    <location>
        <begin position="256"/>
        <end position="275"/>
    </location>
</feature>
<dbReference type="Gene3D" id="3.40.50.300">
    <property type="entry name" value="P-loop containing nucleotide triphosphate hydrolases"/>
    <property type="match status" value="1"/>
</dbReference>
<feature type="transmembrane region" description="Helical" evidence="13">
    <location>
        <begin position="157"/>
        <end position="189"/>
    </location>
</feature>
<dbReference type="InterPro" id="IPR017871">
    <property type="entry name" value="ABC_transporter-like_CS"/>
</dbReference>
<evidence type="ECO:0000256" key="6">
    <source>
        <dbReference type="ARBA" id="ARBA00022741"/>
    </source>
</evidence>
<keyword evidence="4" id="KW-0997">Cell inner membrane</keyword>
<dbReference type="STRING" id="1260918.AWC06_00615"/>
<dbReference type="InterPro" id="IPR003593">
    <property type="entry name" value="AAA+_ATPase"/>
</dbReference>
<dbReference type="PROSITE" id="PS50893">
    <property type="entry name" value="ABC_TRANSPORTER_2"/>
    <property type="match status" value="1"/>
</dbReference>
<organism evidence="16 17">
    <name type="scientific">Mycobacterium fragae</name>
    <dbReference type="NCBI Taxonomy" id="1260918"/>
    <lineage>
        <taxon>Bacteria</taxon>
        <taxon>Bacillati</taxon>
        <taxon>Actinomycetota</taxon>
        <taxon>Actinomycetes</taxon>
        <taxon>Mycobacteriales</taxon>
        <taxon>Mycobacteriaceae</taxon>
        <taxon>Mycobacterium</taxon>
    </lineage>
</organism>
<evidence type="ECO:0000256" key="7">
    <source>
        <dbReference type="ARBA" id="ARBA00022840"/>
    </source>
</evidence>
<evidence type="ECO:0000256" key="11">
    <source>
        <dbReference type="ARBA" id="ARBA00066052"/>
    </source>
</evidence>
<dbReference type="PROSITE" id="PS00211">
    <property type="entry name" value="ABC_TRANSPORTER_1"/>
    <property type="match status" value="1"/>
</dbReference>
<evidence type="ECO:0000256" key="1">
    <source>
        <dbReference type="ARBA" id="ARBA00004429"/>
    </source>
</evidence>
<keyword evidence="6" id="KW-0547">Nucleotide-binding</keyword>
<keyword evidence="2" id="KW-0813">Transport</keyword>
<dbReference type="GO" id="GO:0016887">
    <property type="term" value="F:ATP hydrolysis activity"/>
    <property type="evidence" value="ECO:0007669"/>
    <property type="project" value="InterPro"/>
</dbReference>
<dbReference type="Pfam" id="PF00005">
    <property type="entry name" value="ABC_tran"/>
    <property type="match status" value="1"/>
</dbReference>
<evidence type="ECO:0000256" key="12">
    <source>
        <dbReference type="ARBA" id="ARBA00070320"/>
    </source>
</evidence>
<dbReference type="SUPFAM" id="SSF52540">
    <property type="entry name" value="P-loop containing nucleoside triphosphate hydrolases"/>
    <property type="match status" value="1"/>
</dbReference>
<evidence type="ECO:0000256" key="5">
    <source>
        <dbReference type="ARBA" id="ARBA00022692"/>
    </source>
</evidence>
<feature type="domain" description="ABC transmembrane type-1" evidence="15">
    <location>
        <begin position="17"/>
        <end position="317"/>
    </location>
</feature>
<evidence type="ECO:0000313" key="16">
    <source>
        <dbReference type="EMBL" id="ORV56757.1"/>
    </source>
</evidence>
<feature type="transmembrane region" description="Helical" evidence="13">
    <location>
        <begin position="12"/>
        <end position="32"/>
    </location>
</feature>
<proteinExistence type="inferred from homology"/>
<dbReference type="Pfam" id="PF00664">
    <property type="entry name" value="ABC_membrane"/>
    <property type="match status" value="1"/>
</dbReference>
<keyword evidence="7" id="KW-0067">ATP-binding</keyword>
<dbReference type="InterPro" id="IPR039421">
    <property type="entry name" value="Type_1_exporter"/>
</dbReference>
<dbReference type="Proteomes" id="UP000194000">
    <property type="component" value="Unassembled WGS sequence"/>
</dbReference>
<evidence type="ECO:0000313" key="17">
    <source>
        <dbReference type="Proteomes" id="UP000194000"/>
    </source>
</evidence>
<dbReference type="InterPro" id="IPR003439">
    <property type="entry name" value="ABC_transporter-like_ATP-bd"/>
</dbReference>